<feature type="signal peptide" evidence="1">
    <location>
        <begin position="1"/>
        <end position="22"/>
    </location>
</feature>
<evidence type="ECO:0000313" key="3">
    <source>
        <dbReference type="Proteomes" id="UP001164439"/>
    </source>
</evidence>
<accession>A0ABY7KNQ2</accession>
<dbReference type="Proteomes" id="UP001164439">
    <property type="component" value="Chromosome"/>
</dbReference>
<keyword evidence="3" id="KW-1185">Reference proteome</keyword>
<dbReference type="Pfam" id="PF03995">
    <property type="entry name" value="Inhibitor_I36"/>
    <property type="match status" value="1"/>
</dbReference>
<evidence type="ECO:0000313" key="2">
    <source>
        <dbReference type="EMBL" id="WAZ26207.1"/>
    </source>
</evidence>
<keyword evidence="1" id="KW-0732">Signal</keyword>
<dbReference type="EMBL" id="CP114413">
    <property type="protein sequence ID" value="WAZ26207.1"/>
    <property type="molecule type" value="Genomic_DNA"/>
</dbReference>
<evidence type="ECO:0000256" key="1">
    <source>
        <dbReference type="SAM" id="SignalP"/>
    </source>
</evidence>
<protein>
    <submittedName>
        <fullName evidence="2">Peptidase inhibitor family I36 protein</fullName>
    </submittedName>
</protein>
<sequence>MKRRLIGAFAVSLSLFGLNVVATDTAQAQTASSCTVGVNCPPYSCNAGDVCLYYNSIENGLNGIFRQFTPIPDYRDSAFLISNYGGEGAGQTVKNNAAAVHNRKDRHFGVFYNSNYSCAVACQQILSLTLKNLNASLKNNNASGTW</sequence>
<name>A0ABY7KNQ2_9ACTN</name>
<dbReference type="RefSeq" id="WP_269663691.1">
    <property type="nucleotide sequence ID" value="NZ_CP114413.1"/>
</dbReference>
<organism evidence="2 3">
    <name type="scientific">Streptomyces cinnabarinus</name>
    <dbReference type="NCBI Taxonomy" id="67287"/>
    <lineage>
        <taxon>Bacteria</taxon>
        <taxon>Bacillati</taxon>
        <taxon>Actinomycetota</taxon>
        <taxon>Actinomycetes</taxon>
        <taxon>Kitasatosporales</taxon>
        <taxon>Streptomycetaceae</taxon>
        <taxon>Streptomyces</taxon>
    </lineage>
</organism>
<feature type="chain" id="PRO_5046605012" evidence="1">
    <location>
        <begin position="23"/>
        <end position="146"/>
    </location>
</feature>
<reference evidence="2" key="1">
    <citation type="submission" date="2022-12" db="EMBL/GenBank/DDBJ databases">
        <authorList>
            <person name="Ruckert C."/>
            <person name="Busche T."/>
            <person name="Kalinowski J."/>
            <person name="Wittmann C."/>
        </authorList>
    </citation>
    <scope>NUCLEOTIDE SEQUENCE</scope>
    <source>
        <strain evidence="2">DSM 40467</strain>
    </source>
</reference>
<proteinExistence type="predicted"/>
<gene>
    <name evidence="2" type="ORF">STRCI_007761</name>
</gene>